<keyword evidence="5" id="KW-0489">Methyltransferase</keyword>
<dbReference type="PROSITE" id="PS50889">
    <property type="entry name" value="S4"/>
    <property type="match status" value="1"/>
</dbReference>
<dbReference type="InterPro" id="IPR036986">
    <property type="entry name" value="S4_RNA-bd_sf"/>
</dbReference>
<sequence length="294" mass="30789">MTAGAQRVDVALVARGLVRSRTLAQHAVRDGRVLADGTPVTRASHPVDDSTTLRLLPGDVDRYVSRAGHKLAGALGALDALDERDLPCPRPLVDGASCLDVGASTGGFTQVLLERGARQVVALDVGHDQLDPTLRTDPRVVVREGANARELSRDDLPDEVHVVVADLSFISLTLVLPALRAAAPSADLLLMVKPQFEVGRERLGRGGVVRDAGLHVSAVLDVVRCATELGAPPVAVAASSLPGPSGNREFFCWFSPRRGDVDPAWSAAAVRAAVADSEGRQAYVVGATTDGGDQ</sequence>
<dbReference type="InterPro" id="IPR002877">
    <property type="entry name" value="RNA_MeTrfase_FtsJ_dom"/>
</dbReference>
<proteinExistence type="inferred from homology"/>
<keyword evidence="1 3" id="KW-0694">RNA-binding</keyword>
<organism evidence="5 6">
    <name type="scientific">Flavimobilis soli</name>
    <dbReference type="NCBI Taxonomy" id="442709"/>
    <lineage>
        <taxon>Bacteria</taxon>
        <taxon>Bacillati</taxon>
        <taxon>Actinomycetota</taxon>
        <taxon>Actinomycetes</taxon>
        <taxon>Micrococcales</taxon>
        <taxon>Jonesiaceae</taxon>
        <taxon>Flavimobilis</taxon>
    </lineage>
</organism>
<dbReference type="CDD" id="cd00165">
    <property type="entry name" value="S4"/>
    <property type="match status" value="1"/>
</dbReference>
<comment type="caution">
    <text evidence="5">The sequence shown here is derived from an EMBL/GenBank/DDBJ whole genome shotgun (WGS) entry which is preliminary data.</text>
</comment>
<dbReference type="InterPro" id="IPR004538">
    <property type="entry name" value="Hemolysin_A/TlyA"/>
</dbReference>
<dbReference type="CDD" id="cd02440">
    <property type="entry name" value="AdoMet_MTases"/>
    <property type="match status" value="1"/>
</dbReference>
<evidence type="ECO:0000259" key="4">
    <source>
        <dbReference type="SMART" id="SM00363"/>
    </source>
</evidence>
<dbReference type="PIRSF" id="PIRSF005578">
    <property type="entry name" value="TlyA"/>
    <property type="match status" value="1"/>
</dbReference>
<comment type="similarity">
    <text evidence="2">Belongs to the TlyA family.</text>
</comment>
<protein>
    <submittedName>
        <fullName evidence="5">23S rRNA (Cytidine1920-2'-O)/16S rRNA (Cytidine1409-2'-O)-methyltransferase</fullName>
    </submittedName>
</protein>
<dbReference type="InterPro" id="IPR047048">
    <property type="entry name" value="TlyA"/>
</dbReference>
<dbReference type="Pfam" id="PF01479">
    <property type="entry name" value="S4"/>
    <property type="match status" value="1"/>
</dbReference>
<dbReference type="GO" id="GO:0032259">
    <property type="term" value="P:methylation"/>
    <property type="evidence" value="ECO:0007669"/>
    <property type="project" value="UniProtKB-KW"/>
</dbReference>
<feature type="domain" description="RNA-binding S4" evidence="4">
    <location>
        <begin position="6"/>
        <end position="72"/>
    </location>
</feature>
<dbReference type="Gene3D" id="3.40.50.150">
    <property type="entry name" value="Vaccinia Virus protein VP39"/>
    <property type="match status" value="1"/>
</dbReference>
<dbReference type="AlphaFoldDB" id="A0A2A9EC35"/>
<reference evidence="5 6" key="1">
    <citation type="submission" date="2017-10" db="EMBL/GenBank/DDBJ databases">
        <title>Sequencing the genomes of 1000 actinobacteria strains.</title>
        <authorList>
            <person name="Klenk H.-P."/>
        </authorList>
    </citation>
    <scope>NUCLEOTIDE SEQUENCE [LARGE SCALE GENOMIC DNA]</scope>
    <source>
        <strain evidence="5 6">DSM 21574</strain>
    </source>
</reference>
<evidence type="ECO:0000313" key="6">
    <source>
        <dbReference type="Proteomes" id="UP000221394"/>
    </source>
</evidence>
<dbReference type="InterPro" id="IPR002942">
    <property type="entry name" value="S4_RNA-bd"/>
</dbReference>
<dbReference type="GO" id="GO:0008168">
    <property type="term" value="F:methyltransferase activity"/>
    <property type="evidence" value="ECO:0007669"/>
    <property type="project" value="UniProtKB-KW"/>
</dbReference>
<keyword evidence="6" id="KW-1185">Reference proteome</keyword>
<dbReference type="GO" id="GO:0003723">
    <property type="term" value="F:RNA binding"/>
    <property type="evidence" value="ECO:0007669"/>
    <property type="project" value="UniProtKB-KW"/>
</dbReference>
<accession>A0A2A9EC35</accession>
<evidence type="ECO:0000256" key="1">
    <source>
        <dbReference type="ARBA" id="ARBA00022884"/>
    </source>
</evidence>
<dbReference type="InterPro" id="IPR029063">
    <property type="entry name" value="SAM-dependent_MTases_sf"/>
</dbReference>
<dbReference type="SUPFAM" id="SSF55174">
    <property type="entry name" value="Alpha-L RNA-binding motif"/>
    <property type="match status" value="1"/>
</dbReference>
<evidence type="ECO:0000313" key="5">
    <source>
        <dbReference type="EMBL" id="PFG35822.1"/>
    </source>
</evidence>
<dbReference type="EMBL" id="PDJH01000001">
    <property type="protein sequence ID" value="PFG35822.1"/>
    <property type="molecule type" value="Genomic_DNA"/>
</dbReference>
<keyword evidence="5" id="KW-0808">Transferase</keyword>
<gene>
    <name evidence="5" type="ORF">ATL41_0519</name>
</gene>
<dbReference type="Proteomes" id="UP000221394">
    <property type="component" value="Unassembled WGS sequence"/>
</dbReference>
<dbReference type="Pfam" id="PF01728">
    <property type="entry name" value="FtsJ"/>
    <property type="match status" value="1"/>
</dbReference>
<dbReference type="SUPFAM" id="SSF53335">
    <property type="entry name" value="S-adenosyl-L-methionine-dependent methyltransferases"/>
    <property type="match status" value="1"/>
</dbReference>
<dbReference type="RefSeq" id="WP_098457069.1">
    <property type="nucleotide sequence ID" value="NZ_PDJH01000001.1"/>
</dbReference>
<evidence type="ECO:0000256" key="3">
    <source>
        <dbReference type="PROSITE-ProRule" id="PRU00182"/>
    </source>
</evidence>
<dbReference type="PANTHER" id="PTHR32319:SF0">
    <property type="entry name" value="BACTERIAL HEMOLYSIN-LIKE PROTEIN"/>
    <property type="match status" value="1"/>
</dbReference>
<dbReference type="SMART" id="SM00363">
    <property type="entry name" value="S4"/>
    <property type="match status" value="1"/>
</dbReference>
<name>A0A2A9EC35_9MICO</name>
<dbReference type="PANTHER" id="PTHR32319">
    <property type="entry name" value="BACTERIAL HEMOLYSIN-LIKE PROTEIN"/>
    <property type="match status" value="1"/>
</dbReference>
<evidence type="ECO:0000256" key="2">
    <source>
        <dbReference type="ARBA" id="ARBA00029460"/>
    </source>
</evidence>
<dbReference type="Gene3D" id="3.10.290.10">
    <property type="entry name" value="RNA-binding S4 domain"/>
    <property type="match status" value="1"/>
</dbReference>
<dbReference type="OrthoDB" id="9784736at2"/>